<comment type="caution">
    <text evidence="1">The sequence shown here is derived from an EMBL/GenBank/DDBJ whole genome shotgun (WGS) entry which is preliminary data.</text>
</comment>
<organism evidence="1 2">
    <name type="scientific">Massilia agri</name>
    <dbReference type="NCBI Taxonomy" id="1886785"/>
    <lineage>
        <taxon>Bacteria</taxon>
        <taxon>Pseudomonadati</taxon>
        <taxon>Pseudomonadota</taxon>
        <taxon>Betaproteobacteria</taxon>
        <taxon>Burkholderiales</taxon>
        <taxon>Oxalobacteraceae</taxon>
        <taxon>Telluria group</taxon>
        <taxon>Massilia</taxon>
    </lineage>
</organism>
<proteinExistence type="predicted"/>
<keyword evidence="2" id="KW-1185">Reference proteome</keyword>
<dbReference type="EMBL" id="JANUHA010000009">
    <property type="protein sequence ID" value="MCS0597590.1"/>
    <property type="molecule type" value="Genomic_DNA"/>
</dbReference>
<name>A0ABT2AN36_9BURK</name>
<sequence length="244" mass="26623">MFGIAGKGDAYVISRPKRQAPAAGVRGQMHVSKGCCCFSMHSIETFLNQWLARDGLPFGMVLSTKSVGNSSIRHMTAQEMCVGQPSLIHQGLSVHMPALGTLLSTKSVHAFSLAAMGSLQEGLSACPTPHCSKMTLGNFVVLDQGLSRACQALHTILSTKSVYKALGAPFETAATSFFPRERFPRRGERWINSGRSSHFLSLPVSEAGWCEFNKIKELAGTVHASSQSYPQKMWRYEFSLPSYC</sequence>
<dbReference type="RefSeq" id="WP_258828607.1">
    <property type="nucleotide sequence ID" value="NZ_JANUHA010000009.1"/>
</dbReference>
<evidence type="ECO:0000313" key="1">
    <source>
        <dbReference type="EMBL" id="MCS0597590.1"/>
    </source>
</evidence>
<reference evidence="1 2" key="1">
    <citation type="submission" date="2022-08" db="EMBL/GenBank/DDBJ databases">
        <title>Reclassification of Massilia species as members of the genera Telluria, Duganella, Pseudoduganella, Mokoshia gen. nov. and Zemynaea gen. nov. using orthogonal and non-orthogonal genome-based approaches.</title>
        <authorList>
            <person name="Bowman J.P."/>
        </authorList>
    </citation>
    <scope>NUCLEOTIDE SEQUENCE [LARGE SCALE GENOMIC DNA]</scope>
    <source>
        <strain evidence="1 2">JCM 31661</strain>
    </source>
</reference>
<dbReference type="Proteomes" id="UP001206572">
    <property type="component" value="Unassembled WGS sequence"/>
</dbReference>
<protein>
    <submittedName>
        <fullName evidence="1">Uncharacterized protein</fullName>
    </submittedName>
</protein>
<gene>
    <name evidence="1" type="ORF">NX780_14660</name>
</gene>
<accession>A0ABT2AN36</accession>
<evidence type="ECO:0000313" key="2">
    <source>
        <dbReference type="Proteomes" id="UP001206572"/>
    </source>
</evidence>